<dbReference type="Proteomes" id="UP000245488">
    <property type="component" value="Plasmid pINBov266"/>
</dbReference>
<accession>A0A1H9V6D4</accession>
<dbReference type="EMBL" id="NXNG01000002">
    <property type="protein sequence ID" value="PWT25842.1"/>
    <property type="molecule type" value="Genomic_DNA"/>
</dbReference>
<evidence type="ECO:0000313" key="4">
    <source>
        <dbReference type="Proteomes" id="UP000182584"/>
    </source>
</evidence>
<geneLocation type="plasmid" evidence="2">
    <name>pINBov266</name>
</geneLocation>
<geneLocation type="plasmid" evidence="5">
    <name>pinbov266</name>
</geneLocation>
<keyword evidence="2" id="KW-0614">Plasmid</keyword>
<keyword evidence="5" id="KW-1185">Reference proteome</keyword>
<proteinExistence type="predicted"/>
<evidence type="ECO:0000313" key="5">
    <source>
        <dbReference type="Proteomes" id="UP000245488"/>
    </source>
</evidence>
<organism evidence="3 4">
    <name type="scientific">Butyrivibrio fibrisolvens</name>
    <dbReference type="NCBI Taxonomy" id="831"/>
    <lineage>
        <taxon>Bacteria</taxon>
        <taxon>Bacillati</taxon>
        <taxon>Bacillota</taxon>
        <taxon>Clostridia</taxon>
        <taxon>Lachnospirales</taxon>
        <taxon>Lachnospiraceae</taxon>
        <taxon>Butyrivibrio</taxon>
    </lineage>
</organism>
<protein>
    <submittedName>
        <fullName evidence="3">Uncharacterized protein</fullName>
    </submittedName>
</protein>
<name>A0A1H9V6D4_BUTFI</name>
<feature type="transmembrane region" description="Helical" evidence="1">
    <location>
        <begin position="32"/>
        <end position="53"/>
    </location>
</feature>
<dbReference type="Proteomes" id="UP000182584">
    <property type="component" value="Unassembled WGS sequence"/>
</dbReference>
<keyword evidence="1" id="KW-1133">Transmembrane helix</keyword>
<evidence type="ECO:0000256" key="1">
    <source>
        <dbReference type="SAM" id="Phobius"/>
    </source>
</evidence>
<reference evidence="2 5" key="2">
    <citation type="submission" date="2017-09" db="EMBL/GenBank/DDBJ databases">
        <title>High-quality draft genome sequence of Butyrivibrio fibrisolvens INBov1, isolated from cow rumen.</title>
        <authorList>
            <person name="Rodriguez Hernaez J."/>
            <person name="Rivarola M."/>
            <person name="Paniego N."/>
            <person name="Cravero S."/>
            <person name="Ceron Cucchi M."/>
            <person name="Martinez M.C."/>
        </authorList>
    </citation>
    <scope>NUCLEOTIDE SEQUENCE [LARGE SCALE GENOMIC DNA]</scope>
    <source>
        <strain evidence="2 5">INBov1</strain>
        <plasmid evidence="5">pinbov266</plasmid>
        <plasmid evidence="2">pINBov266</plasmid>
    </source>
</reference>
<feature type="transmembrane region" description="Helical" evidence="1">
    <location>
        <begin position="6"/>
        <end position="25"/>
    </location>
</feature>
<dbReference type="RefSeq" id="WP_034485037.1">
    <property type="nucleotide sequence ID" value="NZ_CM009897.1"/>
</dbReference>
<dbReference type="EMBL" id="FOGJ01000021">
    <property type="protein sequence ID" value="SES17410.1"/>
    <property type="molecule type" value="Genomic_DNA"/>
</dbReference>
<dbReference type="OrthoDB" id="9975753at2"/>
<feature type="transmembrane region" description="Helical" evidence="1">
    <location>
        <begin position="59"/>
        <end position="77"/>
    </location>
</feature>
<gene>
    <name evidence="2" type="ORF">CPT75_00200</name>
    <name evidence="3" type="ORF">SAMN04487884_12170</name>
</gene>
<sequence length="79" mass="8328">MFSISIILFVLFILSMVGGFISLALKATWGLLKIIGVLIAVIAFPVILIGFIVGIGAFLIIPFVLLAVAFGCIFKAVTA</sequence>
<dbReference type="AlphaFoldDB" id="A0A1H9V6D4"/>
<reference evidence="3 4" key="1">
    <citation type="submission" date="2016-10" db="EMBL/GenBank/DDBJ databases">
        <authorList>
            <person name="de Groot N.N."/>
        </authorList>
    </citation>
    <scope>NUCLEOTIDE SEQUENCE [LARGE SCALE GENOMIC DNA]</scope>
    <source>
        <strain evidence="3 4">AR40</strain>
    </source>
</reference>
<evidence type="ECO:0000313" key="3">
    <source>
        <dbReference type="EMBL" id="SES17410.1"/>
    </source>
</evidence>
<keyword evidence="1" id="KW-0472">Membrane</keyword>
<keyword evidence="1" id="KW-0812">Transmembrane</keyword>
<evidence type="ECO:0000313" key="2">
    <source>
        <dbReference type="EMBL" id="PWT25842.1"/>
    </source>
</evidence>